<dbReference type="STRING" id="6211.A0A068Y681"/>
<keyword evidence="3" id="KW-1185">Reference proteome</keyword>
<protein>
    <submittedName>
        <fullName evidence="2">RNA polymerase II subunit A C terminal domain</fullName>
    </submittedName>
</protein>
<organism evidence="2 3">
    <name type="scientific">Echinococcus multilocularis</name>
    <name type="common">Fox tapeworm</name>
    <dbReference type="NCBI Taxonomy" id="6211"/>
    <lineage>
        <taxon>Eukaryota</taxon>
        <taxon>Metazoa</taxon>
        <taxon>Spiralia</taxon>
        <taxon>Lophotrochozoa</taxon>
        <taxon>Platyhelminthes</taxon>
        <taxon>Cestoda</taxon>
        <taxon>Eucestoda</taxon>
        <taxon>Cyclophyllidea</taxon>
        <taxon>Taeniidae</taxon>
        <taxon>Echinococcus</taxon>
    </lineage>
</organism>
<dbReference type="PROSITE" id="PS50146">
    <property type="entry name" value="DAGK"/>
    <property type="match status" value="1"/>
</dbReference>
<dbReference type="InterPro" id="IPR016064">
    <property type="entry name" value="NAD/diacylglycerol_kinase_sf"/>
</dbReference>
<dbReference type="OMA" id="RFRWAGM"/>
<evidence type="ECO:0000313" key="3">
    <source>
        <dbReference type="Proteomes" id="UP000017246"/>
    </source>
</evidence>
<dbReference type="PANTHER" id="PTHR12358:SF31">
    <property type="entry name" value="ACYLGLYCEROL KINASE, MITOCHONDRIAL"/>
    <property type="match status" value="1"/>
</dbReference>
<dbReference type="GO" id="GO:0016020">
    <property type="term" value="C:membrane"/>
    <property type="evidence" value="ECO:0007669"/>
    <property type="project" value="TreeGrafter"/>
</dbReference>
<dbReference type="GO" id="GO:0001727">
    <property type="term" value="F:lipid kinase activity"/>
    <property type="evidence" value="ECO:0007669"/>
    <property type="project" value="TreeGrafter"/>
</dbReference>
<dbReference type="EMBL" id="LN902843">
    <property type="protein sequence ID" value="CDS37691.2"/>
    <property type="molecule type" value="Genomic_DNA"/>
</dbReference>
<gene>
    <name evidence="2" type="ORF">EmuJ_000495900</name>
</gene>
<proteinExistence type="predicted"/>
<dbReference type="GO" id="GO:0005737">
    <property type="term" value="C:cytoplasm"/>
    <property type="evidence" value="ECO:0007669"/>
    <property type="project" value="TreeGrafter"/>
</dbReference>
<dbReference type="SUPFAM" id="SSF111331">
    <property type="entry name" value="NAD kinase/diacylglycerol kinase-like"/>
    <property type="match status" value="1"/>
</dbReference>
<dbReference type="GO" id="GO:0046512">
    <property type="term" value="P:sphingosine biosynthetic process"/>
    <property type="evidence" value="ECO:0007669"/>
    <property type="project" value="TreeGrafter"/>
</dbReference>
<accession>A0A068Y681</accession>
<sequence length="614" mass="68370">MGEGPNRGSTAGEPFISNQCDVNLNFLLTGDKDDYVKPILYTIDDLLCVNSRTLTSRVPVGEFVSCWFASEHFSTASPGKIAVSDKGLHLSNREICLQKSLLLPWSCILRWQNQCISSNRGVFQVYVAGLVHPCVPNDLEALLAAHREHSFRVDGFSRDASLDICCLIIVVNNRGHNDSLSAAFQKFAWCSRKERAQKPLLLVVNKFSGQGKAEKIVSKFAGPLLTFFGLNFEVMETEYRGHANAYVKNLSLKDLLKYGAVVYVGGDGLLHEIVNGLYSRGDLTTIPLVGCIPAGSGNALASTVCYRSGLSTLREFLRTCCILLTLPQSPDEVAYSRPTTPFLLRRYMQTHQPMLVEADVWPEPKMCSVSITWGIVSEVDLRSEFLRWIGSIRFALMFVYLLMRMKKYRCTLSFLPAEFDESVWGKLKETFGEDLHLGSFSGNNAAKKDISEGAKNLGSSHKKMKNERILPNLNESVPEEWISITSNFIGINVIHTSHLATDGVYFASKTLGSDYMILHLMPFNMSRSELMRLMRTSYNGHSSECSKTGIALSVKAFRISTDTATSRLPFMWSADGEPFEGIATMQAQVYHRGYPLIALPPVSRNALNHAPDFD</sequence>
<dbReference type="Gene3D" id="2.60.200.40">
    <property type="match status" value="1"/>
</dbReference>
<dbReference type="Proteomes" id="UP000017246">
    <property type="component" value="Unassembled WGS sequence"/>
</dbReference>
<dbReference type="InterPro" id="IPR001206">
    <property type="entry name" value="Diacylglycerol_kinase_cat_dom"/>
</dbReference>
<reference evidence="2" key="2">
    <citation type="submission" date="2015-11" db="EMBL/GenBank/DDBJ databases">
        <authorList>
            <person name="Zhang Y."/>
            <person name="Guo Z."/>
        </authorList>
    </citation>
    <scope>NUCLEOTIDE SEQUENCE</scope>
</reference>
<dbReference type="InterPro" id="IPR017438">
    <property type="entry name" value="ATP-NAD_kinase_N"/>
</dbReference>
<dbReference type="GO" id="GO:0016773">
    <property type="term" value="F:phosphotransferase activity, alcohol group as acceptor"/>
    <property type="evidence" value="ECO:0007669"/>
    <property type="project" value="UniProtKB-ARBA"/>
</dbReference>
<accession>A0A068XZJ8</accession>
<name>A0A068Y681_ECHMU</name>
<feature type="domain" description="DAGKc" evidence="1">
    <location>
        <begin position="195"/>
        <end position="333"/>
    </location>
</feature>
<evidence type="ECO:0000259" key="1">
    <source>
        <dbReference type="PROSITE" id="PS50146"/>
    </source>
</evidence>
<dbReference type="SMART" id="SM00046">
    <property type="entry name" value="DAGKc"/>
    <property type="match status" value="1"/>
</dbReference>
<dbReference type="OrthoDB" id="3853857at2759"/>
<reference evidence="2" key="1">
    <citation type="journal article" date="2013" name="Nature">
        <title>The genomes of four tapeworm species reveal adaptations to parasitism.</title>
        <authorList>
            <person name="Tsai I.J."/>
            <person name="Zarowiecki M."/>
            <person name="Holroyd N."/>
            <person name="Garciarrubio A."/>
            <person name="Sanchez-Flores A."/>
            <person name="Brooks K.L."/>
            <person name="Tracey A."/>
            <person name="Bobes R.J."/>
            <person name="Fragoso G."/>
            <person name="Sciutto E."/>
            <person name="Aslett M."/>
            <person name="Beasley H."/>
            <person name="Bennett H.M."/>
            <person name="Cai J."/>
            <person name="Camicia F."/>
            <person name="Clark R."/>
            <person name="Cucher M."/>
            <person name="De Silva N."/>
            <person name="Day T.A."/>
            <person name="Deplazes P."/>
            <person name="Estrada K."/>
            <person name="Fernandez C."/>
            <person name="Holland P.W."/>
            <person name="Hou J."/>
            <person name="Hu S."/>
            <person name="Huckvale T."/>
            <person name="Hung S.S."/>
            <person name="Kamenetzky L."/>
            <person name="Keane J.A."/>
            <person name="Kiss F."/>
            <person name="Koziol U."/>
            <person name="Lambert O."/>
            <person name="Liu K."/>
            <person name="Luo X."/>
            <person name="Luo Y."/>
            <person name="Macchiaroli N."/>
            <person name="Nichol S."/>
            <person name="Paps J."/>
            <person name="Parkinson J."/>
            <person name="Pouchkina-Stantcheva N."/>
            <person name="Riddiford N."/>
            <person name="Rosenzvit M."/>
            <person name="Salinas G."/>
            <person name="Wasmuth J.D."/>
            <person name="Zamanian M."/>
            <person name="Zheng Y."/>
            <person name="Cai X."/>
            <person name="Soberon X."/>
            <person name="Olson P.D."/>
            <person name="Laclette J.P."/>
            <person name="Brehm K."/>
            <person name="Berriman M."/>
            <person name="Garciarrubio A."/>
            <person name="Bobes R.J."/>
            <person name="Fragoso G."/>
            <person name="Sanchez-Flores A."/>
            <person name="Estrada K."/>
            <person name="Cevallos M.A."/>
            <person name="Morett E."/>
            <person name="Gonzalez V."/>
            <person name="Portillo T."/>
            <person name="Ochoa-Leyva A."/>
            <person name="Jose M.V."/>
            <person name="Sciutto E."/>
            <person name="Landa A."/>
            <person name="Jimenez L."/>
            <person name="Valdes V."/>
            <person name="Carrero J.C."/>
            <person name="Larralde C."/>
            <person name="Morales-Montor J."/>
            <person name="Limon-Lason J."/>
            <person name="Soberon X."/>
            <person name="Laclette J.P."/>
        </authorList>
    </citation>
    <scope>NUCLEOTIDE SEQUENCE [LARGE SCALE GENOMIC DNA]</scope>
</reference>
<evidence type="ECO:0000313" key="2">
    <source>
        <dbReference type="EMBL" id="CDS37691.2"/>
    </source>
</evidence>
<dbReference type="Pfam" id="PF00781">
    <property type="entry name" value="DAGK_cat"/>
    <property type="match status" value="1"/>
</dbReference>
<dbReference type="AlphaFoldDB" id="A0A068Y681"/>
<dbReference type="Gene3D" id="3.40.50.10330">
    <property type="entry name" value="Probable inorganic polyphosphate/atp-NAD kinase, domain 1"/>
    <property type="match status" value="1"/>
</dbReference>
<dbReference type="eggNOG" id="KOG1116">
    <property type="taxonomic scope" value="Eukaryota"/>
</dbReference>
<dbReference type="InterPro" id="IPR050187">
    <property type="entry name" value="Lipid_Phosphate_FormReg"/>
</dbReference>
<dbReference type="PANTHER" id="PTHR12358">
    <property type="entry name" value="SPHINGOSINE KINASE"/>
    <property type="match status" value="1"/>
</dbReference>